<reference evidence="1" key="2">
    <citation type="journal article" date="2024" name="Plant">
        <title>Genomic evolution and insights into agronomic trait innovations of Sesamum species.</title>
        <authorList>
            <person name="Miao H."/>
            <person name="Wang L."/>
            <person name="Qu L."/>
            <person name="Liu H."/>
            <person name="Sun Y."/>
            <person name="Le M."/>
            <person name="Wang Q."/>
            <person name="Wei S."/>
            <person name="Zheng Y."/>
            <person name="Lin W."/>
            <person name="Duan Y."/>
            <person name="Cao H."/>
            <person name="Xiong S."/>
            <person name="Wang X."/>
            <person name="Wei L."/>
            <person name="Li C."/>
            <person name="Ma Q."/>
            <person name="Ju M."/>
            <person name="Zhao R."/>
            <person name="Li G."/>
            <person name="Mu C."/>
            <person name="Tian Q."/>
            <person name="Mei H."/>
            <person name="Zhang T."/>
            <person name="Gao T."/>
            <person name="Zhang H."/>
        </authorList>
    </citation>
    <scope>NUCLEOTIDE SEQUENCE</scope>
    <source>
        <strain evidence="1">K16</strain>
    </source>
</reference>
<dbReference type="Proteomes" id="UP001289374">
    <property type="component" value="Unassembled WGS sequence"/>
</dbReference>
<name>A0AAE1W757_9LAMI</name>
<dbReference type="EMBL" id="JACGWL010000014">
    <property type="protein sequence ID" value="KAK4388058.1"/>
    <property type="molecule type" value="Genomic_DNA"/>
</dbReference>
<dbReference type="AlphaFoldDB" id="A0AAE1W757"/>
<protein>
    <submittedName>
        <fullName evidence="1">Uncharacterized protein</fullName>
    </submittedName>
</protein>
<accession>A0AAE1W757</accession>
<sequence>MVCSRNVSPTERVNLAAILGVKVEERHAKYLGLPTVIGRSKSEVFDSVKDRIERIGLCHLILCFMLFSNRNIFHTPSFTWRSLLRYPELLVAGLRWKVGDGTPVPIAGEPWLPRAHTFRPIFRPRTLHGDTKVAQLITEKK</sequence>
<evidence type="ECO:0000313" key="2">
    <source>
        <dbReference type="Proteomes" id="UP001289374"/>
    </source>
</evidence>
<comment type="caution">
    <text evidence="1">The sequence shown here is derived from an EMBL/GenBank/DDBJ whole genome shotgun (WGS) entry which is preliminary data.</text>
</comment>
<gene>
    <name evidence="1" type="ORF">Sango_2412400</name>
</gene>
<organism evidence="1 2">
    <name type="scientific">Sesamum angolense</name>
    <dbReference type="NCBI Taxonomy" id="2727404"/>
    <lineage>
        <taxon>Eukaryota</taxon>
        <taxon>Viridiplantae</taxon>
        <taxon>Streptophyta</taxon>
        <taxon>Embryophyta</taxon>
        <taxon>Tracheophyta</taxon>
        <taxon>Spermatophyta</taxon>
        <taxon>Magnoliopsida</taxon>
        <taxon>eudicotyledons</taxon>
        <taxon>Gunneridae</taxon>
        <taxon>Pentapetalae</taxon>
        <taxon>asterids</taxon>
        <taxon>lamiids</taxon>
        <taxon>Lamiales</taxon>
        <taxon>Pedaliaceae</taxon>
        <taxon>Sesamum</taxon>
    </lineage>
</organism>
<proteinExistence type="predicted"/>
<keyword evidence="2" id="KW-1185">Reference proteome</keyword>
<reference evidence="1" key="1">
    <citation type="submission" date="2020-06" db="EMBL/GenBank/DDBJ databases">
        <authorList>
            <person name="Li T."/>
            <person name="Hu X."/>
            <person name="Zhang T."/>
            <person name="Song X."/>
            <person name="Zhang H."/>
            <person name="Dai N."/>
            <person name="Sheng W."/>
            <person name="Hou X."/>
            <person name="Wei L."/>
        </authorList>
    </citation>
    <scope>NUCLEOTIDE SEQUENCE</scope>
    <source>
        <strain evidence="1">K16</strain>
        <tissue evidence="1">Leaf</tissue>
    </source>
</reference>
<evidence type="ECO:0000313" key="1">
    <source>
        <dbReference type="EMBL" id="KAK4388058.1"/>
    </source>
</evidence>